<dbReference type="OrthoDB" id="10263291at2759"/>
<sequence length="293" mass="29954">MSQTTLCMLGCGNLGLPILQSLVNSTTLPFTHYTACVKSEATKDRLTTTLSSFPNLSIARGSNVDAARDAGVIILAVDPSAVSAVLSEAGLSEAVAGKIVISVAAGWSRAQILDVLASGSKDGTENLPWVIRALPNIAAQIAESMTAIEVSDEYPVPGDVMGLAEGIFGTLGKTARVAPSLMDAATAVAGSTPAFFAVIVDAMVDAAVAVGVPRDMALTMVVQAMRGTAGLMGSGVSPAALRDQGTSPEGCTIGGLMVLEERGVRGGVGRALREAVTVARRMDGRSHVNDTRE</sequence>
<dbReference type="PIRSF" id="PIRSF000193">
    <property type="entry name" value="Pyrrol-5-carb_rd"/>
    <property type="match status" value="1"/>
</dbReference>
<dbReference type="FunFam" id="1.10.3730.10:FF:000001">
    <property type="entry name" value="Pyrroline-5-carboxylate reductase"/>
    <property type="match status" value="1"/>
</dbReference>
<gene>
    <name evidence="7" type="ORF">BDV25DRAFT_136284</name>
</gene>
<evidence type="ECO:0000256" key="3">
    <source>
        <dbReference type="ARBA" id="ARBA00023002"/>
    </source>
</evidence>
<feature type="binding site" evidence="4">
    <location>
        <begin position="9"/>
        <end position="14"/>
    </location>
    <ligand>
        <name>NADP(+)</name>
        <dbReference type="ChEBI" id="CHEBI:58349"/>
    </ligand>
</feature>
<proteinExistence type="inferred from homology"/>
<evidence type="ECO:0000256" key="1">
    <source>
        <dbReference type="ARBA" id="ARBA00005525"/>
    </source>
</evidence>
<dbReference type="Gene3D" id="1.10.3730.10">
    <property type="entry name" value="ProC C-terminal domain-like"/>
    <property type="match status" value="1"/>
</dbReference>
<dbReference type="PANTHER" id="PTHR11645:SF27">
    <property type="entry name" value="HYPOTHETICAL PYRROLINE-5-CARBOXYLATE REDUCTASE (EUROFUNG)"/>
    <property type="match status" value="1"/>
</dbReference>
<reference evidence="7 8" key="1">
    <citation type="submission" date="2019-04" db="EMBL/GenBank/DDBJ databases">
        <title>Friends and foes A comparative genomics study of 23 Aspergillus species from section Flavi.</title>
        <authorList>
            <consortium name="DOE Joint Genome Institute"/>
            <person name="Kjaerbolling I."/>
            <person name="Vesth T."/>
            <person name="Frisvad J.C."/>
            <person name="Nybo J.L."/>
            <person name="Theobald S."/>
            <person name="Kildgaard S."/>
            <person name="Isbrandt T."/>
            <person name="Kuo A."/>
            <person name="Sato A."/>
            <person name="Lyhne E.K."/>
            <person name="Kogle M.E."/>
            <person name="Wiebenga A."/>
            <person name="Kun R.S."/>
            <person name="Lubbers R.J."/>
            <person name="Makela M.R."/>
            <person name="Barry K."/>
            <person name="Chovatia M."/>
            <person name="Clum A."/>
            <person name="Daum C."/>
            <person name="Haridas S."/>
            <person name="He G."/>
            <person name="LaButti K."/>
            <person name="Lipzen A."/>
            <person name="Mondo S."/>
            <person name="Riley R."/>
            <person name="Salamov A."/>
            <person name="Simmons B.A."/>
            <person name="Magnuson J.K."/>
            <person name="Henrissat B."/>
            <person name="Mortensen U.H."/>
            <person name="Larsen T.O."/>
            <person name="Devries R.P."/>
            <person name="Grigoriev I.V."/>
            <person name="Machida M."/>
            <person name="Baker S.E."/>
            <person name="Andersen M.R."/>
        </authorList>
    </citation>
    <scope>NUCLEOTIDE SEQUENCE [LARGE SCALE GENOMIC DNA]</scope>
    <source>
        <strain evidence="7 8">IBT 18842</strain>
    </source>
</reference>
<feature type="domain" description="Pyrroline-5-carboxylate reductase dimerisation" evidence="6">
    <location>
        <begin position="180"/>
        <end position="282"/>
    </location>
</feature>
<dbReference type="SUPFAM" id="SSF51735">
    <property type="entry name" value="NAD(P)-binding Rossmann-fold domains"/>
    <property type="match status" value="1"/>
</dbReference>
<dbReference type="Gene3D" id="3.40.50.720">
    <property type="entry name" value="NAD(P)-binding Rossmann-like Domain"/>
    <property type="match status" value="1"/>
</dbReference>
<feature type="binding site" evidence="4">
    <location>
        <position position="63"/>
    </location>
    <ligand>
        <name>NADPH</name>
        <dbReference type="ChEBI" id="CHEBI:57783"/>
    </ligand>
</feature>
<dbReference type="HAMAP" id="MF_01925">
    <property type="entry name" value="P5C_reductase"/>
    <property type="match status" value="1"/>
</dbReference>
<dbReference type="GO" id="GO:0004735">
    <property type="term" value="F:pyrroline-5-carboxylate reductase activity"/>
    <property type="evidence" value="ECO:0007669"/>
    <property type="project" value="InterPro"/>
</dbReference>
<keyword evidence="2 4" id="KW-0521">NADP</keyword>
<keyword evidence="8" id="KW-1185">Reference proteome</keyword>
<evidence type="ECO:0000256" key="4">
    <source>
        <dbReference type="PIRSR" id="PIRSR000193-1"/>
    </source>
</evidence>
<evidence type="ECO:0000256" key="2">
    <source>
        <dbReference type="ARBA" id="ARBA00022857"/>
    </source>
</evidence>
<dbReference type="SUPFAM" id="SSF48179">
    <property type="entry name" value="6-phosphogluconate dehydrogenase C-terminal domain-like"/>
    <property type="match status" value="1"/>
</dbReference>
<dbReference type="InterPro" id="IPR036291">
    <property type="entry name" value="NAD(P)-bd_dom_sf"/>
</dbReference>
<dbReference type="InterPro" id="IPR008927">
    <property type="entry name" value="6-PGluconate_DH-like_C_sf"/>
</dbReference>
<feature type="domain" description="Pyrroline-5-carboxylate reductase catalytic N-terminal" evidence="5">
    <location>
        <begin position="6"/>
        <end position="106"/>
    </location>
</feature>
<dbReference type="Proteomes" id="UP000325780">
    <property type="component" value="Unassembled WGS sequence"/>
</dbReference>
<comment type="similarity">
    <text evidence="1">Belongs to the pyrroline-5-carboxylate reductase family.</text>
</comment>
<evidence type="ECO:0000259" key="6">
    <source>
        <dbReference type="Pfam" id="PF14748"/>
    </source>
</evidence>
<name>A0A5N6U6B2_ASPAV</name>
<dbReference type="EMBL" id="ML742032">
    <property type="protein sequence ID" value="KAE8154138.1"/>
    <property type="molecule type" value="Genomic_DNA"/>
</dbReference>
<dbReference type="GO" id="GO:0055129">
    <property type="term" value="P:L-proline biosynthetic process"/>
    <property type="evidence" value="ECO:0007669"/>
    <property type="project" value="TreeGrafter"/>
</dbReference>
<dbReference type="Pfam" id="PF03807">
    <property type="entry name" value="F420_oxidored"/>
    <property type="match status" value="1"/>
</dbReference>
<dbReference type="InterPro" id="IPR029036">
    <property type="entry name" value="P5CR_dimer"/>
</dbReference>
<dbReference type="AlphaFoldDB" id="A0A5N6U6B2"/>
<evidence type="ECO:0000259" key="5">
    <source>
        <dbReference type="Pfam" id="PF03807"/>
    </source>
</evidence>
<dbReference type="Pfam" id="PF14748">
    <property type="entry name" value="P5CR_dimer"/>
    <property type="match status" value="1"/>
</dbReference>
<dbReference type="NCBIfam" id="TIGR00112">
    <property type="entry name" value="proC"/>
    <property type="match status" value="1"/>
</dbReference>
<protein>
    <submittedName>
        <fullName evidence="7">Pyrroline-5-carboxylate reductase dimerization-domain-containing protein</fullName>
    </submittedName>
</protein>
<organism evidence="7 8">
    <name type="scientific">Aspergillus avenaceus</name>
    <dbReference type="NCBI Taxonomy" id="36643"/>
    <lineage>
        <taxon>Eukaryota</taxon>
        <taxon>Fungi</taxon>
        <taxon>Dikarya</taxon>
        <taxon>Ascomycota</taxon>
        <taxon>Pezizomycotina</taxon>
        <taxon>Eurotiomycetes</taxon>
        <taxon>Eurotiomycetidae</taxon>
        <taxon>Eurotiales</taxon>
        <taxon>Aspergillaceae</taxon>
        <taxon>Aspergillus</taxon>
        <taxon>Aspergillus subgen. Circumdati</taxon>
    </lineage>
</organism>
<keyword evidence="3" id="KW-0560">Oxidoreductase</keyword>
<evidence type="ECO:0000313" key="7">
    <source>
        <dbReference type="EMBL" id="KAE8154138.1"/>
    </source>
</evidence>
<dbReference type="InterPro" id="IPR000304">
    <property type="entry name" value="Pyrroline-COOH_reductase"/>
</dbReference>
<dbReference type="PANTHER" id="PTHR11645">
    <property type="entry name" value="PYRROLINE-5-CARBOXYLATE REDUCTASE"/>
    <property type="match status" value="1"/>
</dbReference>
<dbReference type="InterPro" id="IPR028939">
    <property type="entry name" value="P5C_Rdtase_cat_N"/>
</dbReference>
<evidence type="ECO:0000313" key="8">
    <source>
        <dbReference type="Proteomes" id="UP000325780"/>
    </source>
</evidence>
<accession>A0A5N6U6B2</accession>
<feature type="binding site" evidence="4">
    <location>
        <begin position="76"/>
        <end position="79"/>
    </location>
    <ligand>
        <name>NADP(+)</name>
        <dbReference type="ChEBI" id="CHEBI:58349"/>
    </ligand>
</feature>